<dbReference type="Proteomes" id="UP000234681">
    <property type="component" value="Chromosome 5"/>
</dbReference>
<protein>
    <submittedName>
        <fullName evidence="1">RCG62904</fullName>
    </submittedName>
</protein>
<sequence>MEKLDQNCRPGWPVPHLCGRFPVQDLVLVPAVDGRNLESQALFCIDQSDSYSRRTAEDKQSSRSITSTWHRQLSDASVLSLSAFCFLLPKLSAL</sequence>
<gene>
    <name evidence="1" type="ORF">rCG_62904</name>
</gene>
<dbReference type="AlphaFoldDB" id="A6KRB4"/>
<organism evidence="1 2">
    <name type="scientific">Rattus norvegicus</name>
    <name type="common">Rat</name>
    <dbReference type="NCBI Taxonomy" id="10116"/>
    <lineage>
        <taxon>Eukaryota</taxon>
        <taxon>Metazoa</taxon>
        <taxon>Chordata</taxon>
        <taxon>Craniata</taxon>
        <taxon>Vertebrata</taxon>
        <taxon>Euteleostomi</taxon>
        <taxon>Mammalia</taxon>
        <taxon>Eutheria</taxon>
        <taxon>Euarchontoglires</taxon>
        <taxon>Glires</taxon>
        <taxon>Rodentia</taxon>
        <taxon>Myomorpha</taxon>
        <taxon>Muroidea</taxon>
        <taxon>Muridae</taxon>
        <taxon>Murinae</taxon>
        <taxon>Rattus</taxon>
    </lineage>
</organism>
<dbReference type="EMBL" id="CH474094">
    <property type="protein sequence ID" value="EDL76008.1"/>
    <property type="molecule type" value="Genomic_DNA"/>
</dbReference>
<evidence type="ECO:0000313" key="1">
    <source>
        <dbReference type="EMBL" id="EDL76008.1"/>
    </source>
</evidence>
<reference evidence="2" key="1">
    <citation type="submission" date="2005-09" db="EMBL/GenBank/DDBJ databases">
        <authorList>
            <person name="Mural R.J."/>
            <person name="Li P.W."/>
            <person name="Adams M.D."/>
            <person name="Amanatides P.G."/>
            <person name="Baden-Tillson H."/>
            <person name="Barnstead M."/>
            <person name="Chin S.H."/>
            <person name="Dew I."/>
            <person name="Evans C.A."/>
            <person name="Ferriera S."/>
            <person name="Flanigan M."/>
            <person name="Fosler C."/>
            <person name="Glodek A."/>
            <person name="Gu Z."/>
            <person name="Holt R.A."/>
            <person name="Jennings D."/>
            <person name="Kraft C.L."/>
            <person name="Lu F."/>
            <person name="Nguyen T."/>
            <person name="Nusskern D.R."/>
            <person name="Pfannkoch C.M."/>
            <person name="Sitter C."/>
            <person name="Sutton G.G."/>
            <person name="Venter J.C."/>
            <person name="Wang Z."/>
            <person name="Woodage T."/>
            <person name="Zheng X.H."/>
            <person name="Zhong F."/>
        </authorList>
    </citation>
    <scope>NUCLEOTIDE SEQUENCE [LARGE SCALE GENOMIC DNA]</scope>
    <source>
        <strain>BN</strain>
        <strain evidence="2">Sprague-Dawley</strain>
    </source>
</reference>
<accession>A6KRB4</accession>
<evidence type="ECO:0000313" key="2">
    <source>
        <dbReference type="Proteomes" id="UP000234681"/>
    </source>
</evidence>
<name>A6KRB4_RAT</name>
<proteinExistence type="predicted"/>